<gene>
    <name evidence="2" type="ORF">A4A49_34178</name>
</gene>
<protein>
    <submittedName>
        <fullName evidence="2">Uncharacterized protein</fullName>
    </submittedName>
</protein>
<dbReference type="STRING" id="49451.A0A1J6L9U5"/>
<accession>A0A1J6L9U5</accession>
<organism evidence="2 3">
    <name type="scientific">Nicotiana attenuata</name>
    <name type="common">Coyote tobacco</name>
    <dbReference type="NCBI Taxonomy" id="49451"/>
    <lineage>
        <taxon>Eukaryota</taxon>
        <taxon>Viridiplantae</taxon>
        <taxon>Streptophyta</taxon>
        <taxon>Embryophyta</taxon>
        <taxon>Tracheophyta</taxon>
        <taxon>Spermatophyta</taxon>
        <taxon>Magnoliopsida</taxon>
        <taxon>eudicotyledons</taxon>
        <taxon>Gunneridae</taxon>
        <taxon>Pentapetalae</taxon>
        <taxon>asterids</taxon>
        <taxon>lamiids</taxon>
        <taxon>Solanales</taxon>
        <taxon>Solanaceae</taxon>
        <taxon>Nicotianoideae</taxon>
        <taxon>Nicotianeae</taxon>
        <taxon>Nicotiana</taxon>
    </lineage>
</organism>
<evidence type="ECO:0000313" key="2">
    <source>
        <dbReference type="EMBL" id="OIT27809.1"/>
    </source>
</evidence>
<dbReference type="PANTHER" id="PTHR33923">
    <property type="entry name" value="CALMODULIN-BINDING PROTEIN-RELATED"/>
    <property type="match status" value="1"/>
</dbReference>
<dbReference type="OrthoDB" id="1282875at2759"/>
<comment type="caution">
    <text evidence="2">The sequence shown here is derived from an EMBL/GenBank/DDBJ whole genome shotgun (WGS) entry which is preliminary data.</text>
</comment>
<dbReference type="KEGG" id="nau:109213455"/>
<feature type="region of interest" description="Disordered" evidence="1">
    <location>
        <begin position="303"/>
        <end position="345"/>
    </location>
</feature>
<dbReference type="EMBL" id="MJEQ01002269">
    <property type="protein sequence ID" value="OIT27809.1"/>
    <property type="molecule type" value="Genomic_DNA"/>
</dbReference>
<dbReference type="InterPro" id="IPR044681">
    <property type="entry name" value="PICBP-like"/>
</dbReference>
<dbReference type="Gramene" id="OIT27809">
    <property type="protein sequence ID" value="OIT27809"/>
    <property type="gene ID" value="A4A49_34178"/>
</dbReference>
<feature type="compositionally biased region" description="Basic and acidic residues" evidence="1">
    <location>
        <begin position="320"/>
        <end position="337"/>
    </location>
</feature>
<dbReference type="GO" id="GO:0005516">
    <property type="term" value="F:calmodulin binding"/>
    <property type="evidence" value="ECO:0007669"/>
    <property type="project" value="InterPro"/>
</dbReference>
<keyword evidence="3" id="KW-1185">Reference proteome</keyword>
<dbReference type="Proteomes" id="UP000187609">
    <property type="component" value="Unassembled WGS sequence"/>
</dbReference>
<name>A0A1J6L9U5_NICAT</name>
<proteinExistence type="predicted"/>
<dbReference type="PANTHER" id="PTHR33923:SF10">
    <property type="entry name" value="CALMODULIN-BINDING DOMAIN-CONTAINING PROTEIN"/>
    <property type="match status" value="1"/>
</dbReference>
<sequence>MQGGVYGENEAIEFTGLAEIAFGETSFPERSYQETINIMRKYSTLEQDILFKCYNCIEGDWDDCTSVSDVDVGSSNHSVTASIVCDDEDIDADFYHMLSLPLLINSDDNVTINRELSKNEPFAIKTRLVCDDLVAAKCSTDFSSASASDTGMELRENLKEKDGKANLTEHLDNASCPIGDSESRNYPLTEDAESNASVQKLNIPQFAKEKHRSMWSLIHRHMIPDVSTELDSKLTYGAGEENHKNEGNKSCAAESSVSFLNFFERESVTTNQDADNQEIEVRKIFAIKIVREAIERILIPEVQDQSSDDQSVTSEVCTEENFKESDTKNEECDKASQSDEGSISF</sequence>
<evidence type="ECO:0000313" key="3">
    <source>
        <dbReference type="Proteomes" id="UP000187609"/>
    </source>
</evidence>
<reference evidence="2" key="1">
    <citation type="submission" date="2016-11" db="EMBL/GenBank/DDBJ databases">
        <title>The genome of Nicotiana attenuata.</title>
        <authorList>
            <person name="Xu S."/>
            <person name="Brockmoeller T."/>
            <person name="Gaquerel E."/>
            <person name="Navarro A."/>
            <person name="Kuhl H."/>
            <person name="Gase K."/>
            <person name="Ling Z."/>
            <person name="Zhou W."/>
            <person name="Kreitzer C."/>
            <person name="Stanke M."/>
            <person name="Tang H."/>
            <person name="Lyons E."/>
            <person name="Pandey P."/>
            <person name="Pandey S.P."/>
            <person name="Timmermann B."/>
            <person name="Baldwin I.T."/>
        </authorList>
    </citation>
    <scope>NUCLEOTIDE SEQUENCE [LARGE SCALE GENOMIC DNA]</scope>
    <source>
        <strain evidence="2">UT</strain>
    </source>
</reference>
<evidence type="ECO:0000256" key="1">
    <source>
        <dbReference type="SAM" id="MobiDB-lite"/>
    </source>
</evidence>
<dbReference type="AlphaFoldDB" id="A0A1J6L9U5"/>